<evidence type="ECO:0000256" key="5">
    <source>
        <dbReference type="ARBA" id="ARBA00022729"/>
    </source>
</evidence>
<dbReference type="PRINTS" id="PR00457">
    <property type="entry name" value="ANPEROXIDASE"/>
</dbReference>
<dbReference type="AlphaFoldDB" id="A0ABD0YNL7"/>
<evidence type="ECO:0000313" key="12">
    <source>
        <dbReference type="Proteomes" id="UP001558652"/>
    </source>
</evidence>
<sequence length="863" mass="96217">MSILASVLAQRTFQQEPFRTELFPEQLEQQKIQFRQSDLNRRQQDLQRLIQVSSPPRQAALLEEQAAIQRQLQALQLEMIRLQEEIQRKLGNPVTFSRAATPPVTQPPPVTQRPLMTQPPPPPPQVAPRAAGEGPQCSTTSGQAGRCRPLIKCLAFYADLPELRRQPCRLTQSELGVCCPLRDRPQVGSGGSGVLVAPPPPAVVIPPLTPVQLNTAAQGGLEAFRKRFEFITQLFAQGLSIRPNTPAAWHLEFFPTTNATLDTGDQAIKNVEATAALVNQFNLSPEQGKFALPRFSILNTVLADTCPRVSSCPPNTKYRTQDGSCNNLRNPHWGQAGTALQRILPPKYNDGVNSPRVRGDDGAELPGARLVSTRFAQDVDSASDNYTMMVMQWGQFVDHDLTHTPISRGSGGSGISCCREGKVVPDNQRHPECMPILLPQGDHVFARLGETCMEFARSLPAPRPECNFGPREQMNQITGYLDGSNIYGSSADSSRKLRELRLGRLRVQNVGGRQLLPPNPDECTNDQETLACFEAGDGRVNEQVDLALMHTLWVREHNRVVGILASLHPEWNDEQLFQEAKRIVVAQLQHITYNEFLPIILGQKYMDRSSLRPLEDGWTRLYDPELNAGITNVFATAAFRFGHSLIQSRLHGYGRFGNLRENLQLSKQHFVPFSLYKEGAMDDFIRGLAAQRSQKFDRFFTNELTDRLFQGDLDIGLDLFALNLQRGRDHGLPPYNEWREVCGLSKVRTWQDLEPIMDRQTSVDEVDLFAGGVAEIPESGAGGENVGGGAPMLGPTFVCLIGDQFARLKRGDRFYYEEANQPSSFTSDQLKEIRRTSLARIICDNGDDIALMQPLAFIQPSFL</sequence>
<keyword evidence="3" id="KW-0575">Peroxidase</keyword>
<evidence type="ECO:0000256" key="10">
    <source>
        <dbReference type="SAM" id="MobiDB-lite"/>
    </source>
</evidence>
<evidence type="ECO:0000256" key="2">
    <source>
        <dbReference type="ARBA" id="ARBA00022525"/>
    </source>
</evidence>
<keyword evidence="6 8" id="KW-0408">Iron</keyword>
<keyword evidence="7" id="KW-0325">Glycoprotein</keyword>
<comment type="caution">
    <text evidence="11">The sequence shown here is derived from an EMBL/GenBank/DDBJ whole genome shotgun (WGS) entry which is preliminary data.</text>
</comment>
<dbReference type="SUPFAM" id="SSF48113">
    <property type="entry name" value="Heme-dependent peroxidases"/>
    <property type="match status" value="1"/>
</dbReference>
<comment type="subcellular location">
    <subcellularLocation>
        <location evidence="1">Secreted</location>
    </subcellularLocation>
</comment>
<feature type="compositionally biased region" description="Pro residues" evidence="10">
    <location>
        <begin position="104"/>
        <end position="126"/>
    </location>
</feature>
<organism evidence="11 12">
    <name type="scientific">Ranatra chinensis</name>
    <dbReference type="NCBI Taxonomy" id="642074"/>
    <lineage>
        <taxon>Eukaryota</taxon>
        <taxon>Metazoa</taxon>
        <taxon>Ecdysozoa</taxon>
        <taxon>Arthropoda</taxon>
        <taxon>Hexapoda</taxon>
        <taxon>Insecta</taxon>
        <taxon>Pterygota</taxon>
        <taxon>Neoptera</taxon>
        <taxon>Paraneoptera</taxon>
        <taxon>Hemiptera</taxon>
        <taxon>Heteroptera</taxon>
        <taxon>Panheteroptera</taxon>
        <taxon>Nepomorpha</taxon>
        <taxon>Nepidae</taxon>
        <taxon>Ranatrinae</taxon>
        <taxon>Ranatra</taxon>
    </lineage>
</organism>
<keyword evidence="3" id="KW-0560">Oxidoreductase</keyword>
<dbReference type="GO" id="GO:0004601">
    <property type="term" value="F:peroxidase activity"/>
    <property type="evidence" value="ECO:0007669"/>
    <property type="project" value="UniProtKB-KW"/>
</dbReference>
<evidence type="ECO:0008006" key="13">
    <source>
        <dbReference type="Google" id="ProtNLM"/>
    </source>
</evidence>
<evidence type="ECO:0000313" key="11">
    <source>
        <dbReference type="EMBL" id="KAL1122728.1"/>
    </source>
</evidence>
<dbReference type="GO" id="GO:0005576">
    <property type="term" value="C:extracellular region"/>
    <property type="evidence" value="ECO:0007669"/>
    <property type="project" value="UniProtKB-SubCell"/>
</dbReference>
<keyword evidence="2" id="KW-0964">Secreted</keyword>
<dbReference type="InterPro" id="IPR037120">
    <property type="entry name" value="Haem_peroxidase_sf_animal"/>
</dbReference>
<name>A0ABD0YNL7_9HEMI</name>
<dbReference type="EMBL" id="JBFDAA010000013">
    <property type="protein sequence ID" value="KAL1122728.1"/>
    <property type="molecule type" value="Genomic_DNA"/>
</dbReference>
<dbReference type="PANTHER" id="PTHR11475:SF4">
    <property type="entry name" value="CHORION PEROXIDASE"/>
    <property type="match status" value="1"/>
</dbReference>
<dbReference type="GO" id="GO:0022412">
    <property type="term" value="P:cellular process involved in reproduction in multicellular organism"/>
    <property type="evidence" value="ECO:0007669"/>
    <property type="project" value="UniProtKB-ARBA"/>
</dbReference>
<dbReference type="InterPro" id="IPR010255">
    <property type="entry name" value="Haem_peroxidase_sf"/>
</dbReference>
<keyword evidence="5" id="KW-0732">Signal</keyword>
<evidence type="ECO:0000256" key="3">
    <source>
        <dbReference type="ARBA" id="ARBA00022559"/>
    </source>
</evidence>
<gene>
    <name evidence="11" type="ORF">AAG570_003055</name>
</gene>
<keyword evidence="8" id="KW-0479">Metal-binding</keyword>
<evidence type="ECO:0000256" key="9">
    <source>
        <dbReference type="SAM" id="Coils"/>
    </source>
</evidence>
<evidence type="ECO:0000256" key="4">
    <source>
        <dbReference type="ARBA" id="ARBA00022617"/>
    </source>
</evidence>
<evidence type="ECO:0000256" key="7">
    <source>
        <dbReference type="ARBA" id="ARBA00023180"/>
    </source>
</evidence>
<dbReference type="PANTHER" id="PTHR11475">
    <property type="entry name" value="OXIDASE/PEROXIDASE"/>
    <property type="match status" value="1"/>
</dbReference>
<keyword evidence="12" id="KW-1185">Reference proteome</keyword>
<protein>
    <recommendedName>
        <fullName evidence="13">Peroxidase</fullName>
    </recommendedName>
</protein>
<dbReference type="Proteomes" id="UP001558652">
    <property type="component" value="Unassembled WGS sequence"/>
</dbReference>
<reference evidence="11 12" key="1">
    <citation type="submission" date="2024-07" db="EMBL/GenBank/DDBJ databases">
        <title>Chromosome-level genome assembly of the water stick insect Ranatra chinensis (Heteroptera: Nepidae).</title>
        <authorList>
            <person name="Liu X."/>
        </authorList>
    </citation>
    <scope>NUCLEOTIDE SEQUENCE [LARGE SCALE GENOMIC DNA]</scope>
    <source>
        <strain evidence="11">Cailab_2021Rc</strain>
        <tissue evidence="11">Muscle</tissue>
    </source>
</reference>
<dbReference type="InterPro" id="IPR019791">
    <property type="entry name" value="Haem_peroxidase_animal"/>
</dbReference>
<accession>A0ABD0YNL7</accession>
<feature type="region of interest" description="Disordered" evidence="10">
    <location>
        <begin position="96"/>
        <end position="144"/>
    </location>
</feature>
<evidence type="ECO:0000256" key="1">
    <source>
        <dbReference type="ARBA" id="ARBA00004613"/>
    </source>
</evidence>
<dbReference type="FunFam" id="1.10.640.10:FF:000003">
    <property type="entry name" value="chorion peroxidase"/>
    <property type="match status" value="1"/>
</dbReference>
<proteinExistence type="predicted"/>
<evidence type="ECO:0000256" key="6">
    <source>
        <dbReference type="ARBA" id="ARBA00023004"/>
    </source>
</evidence>
<feature type="binding site" description="axial binding residue" evidence="8">
    <location>
        <position position="643"/>
    </location>
    <ligand>
        <name>heme b</name>
        <dbReference type="ChEBI" id="CHEBI:60344"/>
    </ligand>
    <ligandPart>
        <name>Fe</name>
        <dbReference type="ChEBI" id="CHEBI:18248"/>
    </ligandPart>
</feature>
<dbReference type="Gene3D" id="1.10.640.10">
    <property type="entry name" value="Haem peroxidase domain superfamily, animal type"/>
    <property type="match status" value="1"/>
</dbReference>
<evidence type="ECO:0000256" key="8">
    <source>
        <dbReference type="PIRSR" id="PIRSR619791-2"/>
    </source>
</evidence>
<dbReference type="PROSITE" id="PS50292">
    <property type="entry name" value="PEROXIDASE_3"/>
    <property type="match status" value="1"/>
</dbReference>
<keyword evidence="9" id="KW-0175">Coiled coil</keyword>
<feature type="coiled-coil region" evidence="9">
    <location>
        <begin position="58"/>
        <end position="92"/>
    </location>
</feature>
<dbReference type="Pfam" id="PF03098">
    <property type="entry name" value="An_peroxidase"/>
    <property type="match status" value="1"/>
</dbReference>
<keyword evidence="4 8" id="KW-0349">Heme</keyword>
<dbReference type="CDD" id="cd09823">
    <property type="entry name" value="peroxinectin_like"/>
    <property type="match status" value="1"/>
</dbReference>